<reference evidence="4 5" key="1">
    <citation type="submission" date="2024-10" db="EMBL/GenBank/DDBJ databases">
        <title>Updated reference genomes for cyclostephanoid diatoms.</title>
        <authorList>
            <person name="Roberts W.R."/>
            <person name="Alverson A.J."/>
        </authorList>
    </citation>
    <scope>NUCLEOTIDE SEQUENCE [LARGE SCALE GENOMIC DNA]</scope>
    <source>
        <strain evidence="4 5">AJA276-08</strain>
    </source>
</reference>
<dbReference type="SUPFAM" id="SSF81383">
    <property type="entry name" value="F-box domain"/>
    <property type="match status" value="1"/>
</dbReference>
<accession>A0ABD3Q9J0</accession>
<feature type="region of interest" description="Disordered" evidence="1">
    <location>
        <begin position="220"/>
        <end position="245"/>
    </location>
</feature>
<feature type="compositionally biased region" description="Acidic residues" evidence="1">
    <location>
        <begin position="184"/>
        <end position="202"/>
    </location>
</feature>
<dbReference type="InterPro" id="IPR057136">
    <property type="entry name" value="At2g35280_TPR_dom"/>
</dbReference>
<dbReference type="AlphaFoldDB" id="A0ABD3Q9J0"/>
<feature type="domain" description="F-box" evidence="2">
    <location>
        <begin position="117"/>
        <end position="151"/>
    </location>
</feature>
<proteinExistence type="predicted"/>
<dbReference type="PANTHER" id="PTHR46758">
    <property type="entry name" value="MYND DOMAIN-CONTAINING"/>
    <property type="match status" value="1"/>
</dbReference>
<gene>
    <name evidence="4" type="ORF">ACHAW5_005023</name>
</gene>
<dbReference type="Pfam" id="PF00646">
    <property type="entry name" value="F-box"/>
    <property type="match status" value="1"/>
</dbReference>
<sequence length="418" mass="45110">MASFISSIKRKLASILPFPRLNNDHIVAATEIAPSDDDDDGDRPRKRQRRNGYLPLHRHASTASSSSSSSFSAAPHLLVESTRSIPPDFKGRSGHECPPPPATSTSPPSSASPLLRLLPNDALSHCLSYLNTPSDRFGLQVSCRTFRRLSDEEGMLASLELGGCYDRASASASASGGHSRFEDLGDDDDDDDEGEGEDDDDDAAARRGGGAAVVAVAGGLLLPPPRPLPPTTNARPPRRRRAADGGIILERDTSVTAIARLVKFAAAGNMQAIYMIAMISCYCHENLPEGIALLRHAASRDHLPSAYALAIVLRDCRRDESDRCLARASYLGHAPSWQEILTAVEMRARFGSDVDARGLHRYLDPPCLSDLLGRHYLGSVASRGTPPGVARQIRIERTRAESVQDEDVQLLQAGQVLQ</sequence>
<name>A0ABD3Q9J0_9STRA</name>
<protein>
    <recommendedName>
        <fullName evidence="6">F-box domain-containing protein</fullName>
    </recommendedName>
</protein>
<feature type="compositionally biased region" description="Low complexity" evidence="1">
    <location>
        <begin position="103"/>
        <end position="113"/>
    </location>
</feature>
<dbReference type="InterPro" id="IPR036047">
    <property type="entry name" value="F-box-like_dom_sf"/>
</dbReference>
<organism evidence="4 5">
    <name type="scientific">Stephanodiscus triporus</name>
    <dbReference type="NCBI Taxonomy" id="2934178"/>
    <lineage>
        <taxon>Eukaryota</taxon>
        <taxon>Sar</taxon>
        <taxon>Stramenopiles</taxon>
        <taxon>Ochrophyta</taxon>
        <taxon>Bacillariophyta</taxon>
        <taxon>Coscinodiscophyceae</taxon>
        <taxon>Thalassiosirophycidae</taxon>
        <taxon>Stephanodiscales</taxon>
        <taxon>Stephanodiscaceae</taxon>
        <taxon>Stephanodiscus</taxon>
    </lineage>
</organism>
<evidence type="ECO:0008006" key="6">
    <source>
        <dbReference type="Google" id="ProtNLM"/>
    </source>
</evidence>
<dbReference type="Pfam" id="PF23310">
    <property type="entry name" value="TPR_27"/>
    <property type="match status" value="1"/>
</dbReference>
<evidence type="ECO:0000259" key="2">
    <source>
        <dbReference type="Pfam" id="PF00646"/>
    </source>
</evidence>
<evidence type="ECO:0000313" key="4">
    <source>
        <dbReference type="EMBL" id="KAL3796988.1"/>
    </source>
</evidence>
<dbReference type="Proteomes" id="UP001530315">
    <property type="component" value="Unassembled WGS sequence"/>
</dbReference>
<feature type="domain" description="At2g35280-like TPR" evidence="3">
    <location>
        <begin position="266"/>
        <end position="322"/>
    </location>
</feature>
<keyword evidence="5" id="KW-1185">Reference proteome</keyword>
<feature type="compositionally biased region" description="Low complexity" evidence="1">
    <location>
        <begin position="61"/>
        <end position="74"/>
    </location>
</feature>
<dbReference type="InterPro" id="IPR001810">
    <property type="entry name" value="F-box_dom"/>
</dbReference>
<dbReference type="EMBL" id="JALLAZ020000363">
    <property type="protein sequence ID" value="KAL3796988.1"/>
    <property type="molecule type" value="Genomic_DNA"/>
</dbReference>
<feature type="region of interest" description="Disordered" evidence="1">
    <location>
        <begin position="168"/>
        <end position="207"/>
    </location>
</feature>
<evidence type="ECO:0000259" key="3">
    <source>
        <dbReference type="Pfam" id="PF23310"/>
    </source>
</evidence>
<dbReference type="PANTHER" id="PTHR46758:SF2">
    <property type="entry name" value="OJ1485_B09.11 PROTEIN"/>
    <property type="match status" value="1"/>
</dbReference>
<feature type="compositionally biased region" description="Basic residues" evidence="1">
    <location>
        <begin position="44"/>
        <end position="60"/>
    </location>
</feature>
<evidence type="ECO:0000256" key="1">
    <source>
        <dbReference type="SAM" id="MobiDB-lite"/>
    </source>
</evidence>
<dbReference type="InterPro" id="IPR044508">
    <property type="entry name" value="At5g50450/At1g67340-like"/>
</dbReference>
<comment type="caution">
    <text evidence="4">The sequence shown here is derived from an EMBL/GenBank/DDBJ whole genome shotgun (WGS) entry which is preliminary data.</text>
</comment>
<feature type="region of interest" description="Disordered" evidence="1">
    <location>
        <begin position="32"/>
        <end position="115"/>
    </location>
</feature>
<evidence type="ECO:0000313" key="5">
    <source>
        <dbReference type="Proteomes" id="UP001530315"/>
    </source>
</evidence>